<sequence length="262" mass="30150">MVQPTLQKMSLKEAYESFSSNNKGPVHEDRRLQIEELDEWRTHKPRTPGKSKLRQNEPDTSSNQLKVGDKVLLNAADPHIITTTPIEEIPLTVLSISPLGTVEVSHPKFGTFKGKRFLQHGLRLNAAIVLYGHGRPWHARVDEPWGLHTRAWEKRTKLDIAVRHGRGRVPWPCAPRSRNTLYYSLSSPFKNPNPSRCNSTRTPCHTRTECRLQEERKPSYLLQRRGREHPLPQVQPQKFVTLSCSSPEGPKKRFFKYFGLDP</sequence>
<name>A0A2P5XFI8_GOSBA</name>
<feature type="region of interest" description="Disordered" evidence="1">
    <location>
        <begin position="1"/>
        <end position="64"/>
    </location>
</feature>
<reference evidence="2 3" key="1">
    <citation type="submission" date="2015-01" db="EMBL/GenBank/DDBJ databases">
        <title>Genome of allotetraploid Gossypium barbadense reveals genomic plasticity and fiber elongation in cotton evolution.</title>
        <authorList>
            <person name="Chen X."/>
            <person name="Liu X."/>
            <person name="Zhao B."/>
            <person name="Zheng H."/>
            <person name="Hu Y."/>
            <person name="Lu G."/>
            <person name="Yang C."/>
            <person name="Chen J."/>
            <person name="Shan C."/>
            <person name="Zhang L."/>
            <person name="Zhou Y."/>
            <person name="Wang L."/>
            <person name="Guo W."/>
            <person name="Bai Y."/>
            <person name="Ruan J."/>
            <person name="Shangguan X."/>
            <person name="Mao Y."/>
            <person name="Jiang J."/>
            <person name="Zhu Y."/>
            <person name="Lei J."/>
            <person name="Kang H."/>
            <person name="Chen S."/>
            <person name="He X."/>
            <person name="Wang R."/>
            <person name="Wang Y."/>
            <person name="Chen J."/>
            <person name="Wang L."/>
            <person name="Yu S."/>
            <person name="Wang B."/>
            <person name="Wei J."/>
            <person name="Song S."/>
            <person name="Lu X."/>
            <person name="Gao Z."/>
            <person name="Gu W."/>
            <person name="Deng X."/>
            <person name="Ma D."/>
            <person name="Wang S."/>
            <person name="Liang W."/>
            <person name="Fang L."/>
            <person name="Cai C."/>
            <person name="Zhu X."/>
            <person name="Zhou B."/>
            <person name="Zhang Y."/>
            <person name="Chen Z."/>
            <person name="Xu S."/>
            <person name="Zhu R."/>
            <person name="Wang S."/>
            <person name="Zhang T."/>
            <person name="Zhao G."/>
        </authorList>
    </citation>
    <scope>NUCLEOTIDE SEQUENCE [LARGE SCALE GENOMIC DNA]</scope>
    <source>
        <strain evidence="3">cv. Xinhai21</strain>
        <tissue evidence="2">Leaf</tissue>
    </source>
</reference>
<dbReference type="Proteomes" id="UP000239757">
    <property type="component" value="Unassembled WGS sequence"/>
</dbReference>
<protein>
    <submittedName>
        <fullName evidence="2">Uncharacterized protein</fullName>
    </submittedName>
</protein>
<dbReference type="AlphaFoldDB" id="A0A2P5XFI8"/>
<proteinExistence type="predicted"/>
<organism evidence="2 3">
    <name type="scientific">Gossypium barbadense</name>
    <name type="common">Sea Island cotton</name>
    <name type="synonym">Hibiscus barbadensis</name>
    <dbReference type="NCBI Taxonomy" id="3634"/>
    <lineage>
        <taxon>Eukaryota</taxon>
        <taxon>Viridiplantae</taxon>
        <taxon>Streptophyta</taxon>
        <taxon>Embryophyta</taxon>
        <taxon>Tracheophyta</taxon>
        <taxon>Spermatophyta</taxon>
        <taxon>Magnoliopsida</taxon>
        <taxon>eudicotyledons</taxon>
        <taxon>Gunneridae</taxon>
        <taxon>Pentapetalae</taxon>
        <taxon>rosids</taxon>
        <taxon>malvids</taxon>
        <taxon>Malvales</taxon>
        <taxon>Malvaceae</taxon>
        <taxon>Malvoideae</taxon>
        <taxon>Gossypium</taxon>
    </lineage>
</organism>
<feature type="compositionally biased region" description="Basic and acidic residues" evidence="1">
    <location>
        <begin position="25"/>
        <end position="42"/>
    </location>
</feature>
<gene>
    <name evidence="2" type="ORF">GOBAR_AA18573</name>
</gene>
<evidence type="ECO:0000256" key="1">
    <source>
        <dbReference type="SAM" id="MobiDB-lite"/>
    </source>
</evidence>
<dbReference type="EMBL" id="KZ664986">
    <property type="protein sequence ID" value="PPS02082.1"/>
    <property type="molecule type" value="Genomic_DNA"/>
</dbReference>
<accession>A0A2P5XFI8</accession>
<feature type="compositionally biased region" description="Basic residues" evidence="1">
    <location>
        <begin position="43"/>
        <end position="53"/>
    </location>
</feature>
<evidence type="ECO:0000313" key="2">
    <source>
        <dbReference type="EMBL" id="PPS02082.1"/>
    </source>
</evidence>
<evidence type="ECO:0000313" key="3">
    <source>
        <dbReference type="Proteomes" id="UP000239757"/>
    </source>
</evidence>